<dbReference type="GO" id="GO:0005886">
    <property type="term" value="C:plasma membrane"/>
    <property type="evidence" value="ECO:0007669"/>
    <property type="project" value="TreeGrafter"/>
</dbReference>
<feature type="transmembrane region" description="Helical" evidence="7">
    <location>
        <begin position="226"/>
        <end position="246"/>
    </location>
</feature>
<organism evidence="9 10">
    <name type="scientific">Ascaris lumbricoides</name>
    <name type="common">Giant roundworm</name>
    <dbReference type="NCBI Taxonomy" id="6252"/>
    <lineage>
        <taxon>Eukaryota</taxon>
        <taxon>Metazoa</taxon>
        <taxon>Ecdysozoa</taxon>
        <taxon>Nematoda</taxon>
        <taxon>Chromadorea</taxon>
        <taxon>Rhabditida</taxon>
        <taxon>Spirurina</taxon>
        <taxon>Ascaridomorpha</taxon>
        <taxon>Ascaridoidea</taxon>
        <taxon>Ascarididae</taxon>
        <taxon>Ascaris</taxon>
    </lineage>
</organism>
<dbReference type="Proteomes" id="UP000036681">
    <property type="component" value="Unplaced"/>
</dbReference>
<dbReference type="Gene3D" id="1.20.144.10">
    <property type="entry name" value="Phosphatidic acid phosphatase type 2/haloperoxidase"/>
    <property type="match status" value="1"/>
</dbReference>
<evidence type="ECO:0000256" key="6">
    <source>
        <dbReference type="SAM" id="MobiDB-lite"/>
    </source>
</evidence>
<proteinExistence type="inferred from homology"/>
<dbReference type="InterPro" id="IPR036938">
    <property type="entry name" value="PAP2/HPO_sf"/>
</dbReference>
<evidence type="ECO:0000256" key="2">
    <source>
        <dbReference type="ARBA" id="ARBA00008816"/>
    </source>
</evidence>
<dbReference type="GO" id="GO:0008195">
    <property type="term" value="F:phosphatidate phosphatase activity"/>
    <property type="evidence" value="ECO:0007669"/>
    <property type="project" value="TreeGrafter"/>
</dbReference>
<accession>A0A0M3IGV7</accession>
<evidence type="ECO:0000256" key="3">
    <source>
        <dbReference type="ARBA" id="ARBA00022692"/>
    </source>
</evidence>
<dbReference type="InterPro" id="IPR043216">
    <property type="entry name" value="PAP-like"/>
</dbReference>
<feature type="transmembrane region" description="Helical" evidence="7">
    <location>
        <begin position="26"/>
        <end position="50"/>
    </location>
</feature>
<dbReference type="Pfam" id="PF01569">
    <property type="entry name" value="PAP2"/>
    <property type="match status" value="1"/>
</dbReference>
<dbReference type="GO" id="GO:0046839">
    <property type="term" value="P:phospholipid dephosphorylation"/>
    <property type="evidence" value="ECO:0007669"/>
    <property type="project" value="TreeGrafter"/>
</dbReference>
<evidence type="ECO:0000256" key="7">
    <source>
        <dbReference type="SAM" id="Phobius"/>
    </source>
</evidence>
<keyword evidence="9" id="KW-1185">Reference proteome</keyword>
<dbReference type="SMART" id="SM00014">
    <property type="entry name" value="acidPPc"/>
    <property type="match status" value="1"/>
</dbReference>
<evidence type="ECO:0000256" key="5">
    <source>
        <dbReference type="ARBA" id="ARBA00023136"/>
    </source>
</evidence>
<dbReference type="SUPFAM" id="SSF48317">
    <property type="entry name" value="Acid phosphatase/Vanadium-dependent haloperoxidase"/>
    <property type="match status" value="1"/>
</dbReference>
<keyword evidence="5 7" id="KW-0472">Membrane</keyword>
<feature type="region of interest" description="Disordered" evidence="6">
    <location>
        <begin position="322"/>
        <end position="344"/>
    </location>
</feature>
<dbReference type="AlphaFoldDB" id="A0A0M3IGV7"/>
<feature type="transmembrane region" description="Helical" evidence="7">
    <location>
        <begin position="122"/>
        <end position="142"/>
    </location>
</feature>
<feature type="transmembrane region" description="Helical" evidence="7">
    <location>
        <begin position="258"/>
        <end position="277"/>
    </location>
</feature>
<evidence type="ECO:0000256" key="1">
    <source>
        <dbReference type="ARBA" id="ARBA00004141"/>
    </source>
</evidence>
<protein>
    <submittedName>
        <fullName evidence="10">AcidPPc domain-containing protein</fullName>
    </submittedName>
</protein>
<feature type="domain" description="Phosphatidic acid phosphatase type 2/haloperoxidase" evidence="8">
    <location>
        <begin position="122"/>
        <end position="273"/>
    </location>
</feature>
<name>A0A0M3IGV7_ASCLU</name>
<dbReference type="CDD" id="cd03384">
    <property type="entry name" value="PAP2_wunen"/>
    <property type="match status" value="1"/>
</dbReference>
<comment type="similarity">
    <text evidence="2">Belongs to the PA-phosphatase related phosphoesterase family.</text>
</comment>
<dbReference type="GO" id="GO:0006644">
    <property type="term" value="P:phospholipid metabolic process"/>
    <property type="evidence" value="ECO:0007669"/>
    <property type="project" value="InterPro"/>
</dbReference>
<comment type="subcellular location">
    <subcellularLocation>
        <location evidence="1">Membrane</location>
        <topology evidence="1">Multi-pass membrane protein</topology>
    </subcellularLocation>
</comment>
<evidence type="ECO:0000256" key="4">
    <source>
        <dbReference type="ARBA" id="ARBA00022989"/>
    </source>
</evidence>
<evidence type="ECO:0000313" key="9">
    <source>
        <dbReference type="Proteomes" id="UP000036681"/>
    </source>
</evidence>
<reference evidence="10" key="1">
    <citation type="submission" date="2017-02" db="UniProtKB">
        <authorList>
            <consortium name="WormBaseParasite"/>
        </authorList>
    </citation>
    <scope>IDENTIFICATION</scope>
</reference>
<dbReference type="GO" id="GO:0007165">
    <property type="term" value="P:signal transduction"/>
    <property type="evidence" value="ECO:0007669"/>
    <property type="project" value="TreeGrafter"/>
</dbReference>
<feature type="transmembrane region" description="Helical" evidence="7">
    <location>
        <begin position="80"/>
        <end position="101"/>
    </location>
</feature>
<keyword evidence="4 7" id="KW-1133">Transmembrane helix</keyword>
<dbReference type="PANTHER" id="PTHR10165:SF103">
    <property type="entry name" value="PHOSPHOLIPID PHOSPHATASE HOMOLOG 1.2 HOMOLOG"/>
    <property type="match status" value="1"/>
</dbReference>
<keyword evidence="3 7" id="KW-0812">Transmembrane</keyword>
<evidence type="ECO:0000259" key="8">
    <source>
        <dbReference type="SMART" id="SM00014"/>
    </source>
</evidence>
<dbReference type="WBParaSite" id="ALUE_0001757901-mRNA-1">
    <property type="protein sequence ID" value="ALUE_0001757901-mRNA-1"/>
    <property type="gene ID" value="ALUE_0001757901"/>
</dbReference>
<dbReference type="PANTHER" id="PTHR10165">
    <property type="entry name" value="LIPID PHOSPHATE PHOSPHATASE"/>
    <property type="match status" value="1"/>
</dbReference>
<dbReference type="InterPro" id="IPR000326">
    <property type="entry name" value="PAP2/HPO"/>
</dbReference>
<evidence type="ECO:0000313" key="10">
    <source>
        <dbReference type="WBParaSite" id="ALUE_0001757901-mRNA-1"/>
    </source>
</evidence>
<sequence length="344" mass="38216">MINAASISHDDTSSNRKRSLRAKFQLIGPAFSDIVICIIIGLIFTILPAFALQPYRRGFFCADETIRYPYKHSTVTTIELYIILLSMPILTIIATEVFRIITLSRSEPIMSTLVNKSCDLTVRFITFFAHCFFGLLLTFALTQTTKLAVGRLRPHFIDVCKPNITLTSCSNPYVYILDYECQGGTERLVKEARLSFFSGHSALSMDVAVFCVIYMQARLPRRIYGVTVLPVLQASLLGIALLIGLSRISDYKHHWSDVVVGFLVGSAIGYYSAVILGKVFERSDAKLQVESKIGAAETRPEDTTRPLSFVSPMAASLTTPPIATQVPHQQSNDIITNNPHHNSS</sequence>